<gene>
    <name evidence="11" type="ORF">ID616_25265</name>
</gene>
<comment type="catalytic activity">
    <reaction evidence="9">
        <text>DNA(n) + a 2'-deoxyribonucleoside 5'-triphosphate = DNA(n+1) + diphosphate</text>
        <dbReference type="Rhea" id="RHEA:22508"/>
        <dbReference type="Rhea" id="RHEA-COMP:17339"/>
        <dbReference type="Rhea" id="RHEA-COMP:17340"/>
        <dbReference type="ChEBI" id="CHEBI:33019"/>
        <dbReference type="ChEBI" id="CHEBI:61560"/>
        <dbReference type="ChEBI" id="CHEBI:173112"/>
        <dbReference type="EC" id="2.7.7.49"/>
    </reaction>
</comment>
<evidence type="ECO:0000256" key="3">
    <source>
        <dbReference type="ARBA" id="ARBA00022695"/>
    </source>
</evidence>
<evidence type="ECO:0000313" key="12">
    <source>
        <dbReference type="Proteomes" id="UP000516786"/>
    </source>
</evidence>
<keyword evidence="4" id="KW-0479">Metal-binding</keyword>
<dbReference type="PANTHER" id="PTHR34047">
    <property type="entry name" value="NUCLEAR INTRON MATURASE 1, MITOCHONDRIAL-RELATED"/>
    <property type="match status" value="1"/>
</dbReference>
<sequence length="558" mass="62673">MSKLNSSIDVDELAGLLGTSYGKIRYYYYSKPIPDYYKTFEISKKSGGVRVISAPHDQLKVLQERLKILLDELYTPKSSAMAFIKGRSIVENAKQHTRKKFVFNLDLSDFFSSITFPRVRGLLMAKPYSLQSGVATVIAHLCTLNGILPQGSPCSPVLSNMICSGLDRQLKSFAIKHRARYSRYADDITFSFYDDLNYISPDMVSVLMGDGVSNHYYVKCGRPLVTIIESCGFGINLSKVRLQGRYERQIVTGLVVNKKVNVERSYIRKTSAMIHAIETKGLGFARERFAASNPPVDPDTGVQVVLDAHLHGRLLFIKQVVGVESEVYRRLAMRFNFLDLNFKLPLGVSKNRRGVEFRRSTPWYDKRCWIVETELDLEFGQGSAFFVADNVLVTCSHVSEFTGRFTSESEVYRANARGKKYNAGVVYRDKARDISILKLNDESLVFEKFEISTRLADVGDVLSVLGFPNDKLGAQHAGRQTVVVRNKFSMSGVQYFEVDKELYAGNSGGPVLDEDNNLVGVVAKGNDGHYCDHSRFICVSELLVVLEDYKKAILQVSV</sequence>
<keyword evidence="2" id="KW-0808">Transferase</keyword>
<dbReference type="PANTHER" id="PTHR34047:SF7">
    <property type="entry name" value="RNA-DIRECTED DNA POLYMERASE"/>
    <property type="match status" value="1"/>
</dbReference>
<keyword evidence="3" id="KW-0548">Nucleotidyltransferase</keyword>
<evidence type="ECO:0000256" key="4">
    <source>
        <dbReference type="ARBA" id="ARBA00022723"/>
    </source>
</evidence>
<dbReference type="Pfam" id="PF13365">
    <property type="entry name" value="Trypsin_2"/>
    <property type="match status" value="1"/>
</dbReference>
<proteinExistence type="inferred from homology"/>
<dbReference type="CDD" id="cd03487">
    <property type="entry name" value="RT_Bac_retron_II"/>
    <property type="match status" value="1"/>
</dbReference>
<dbReference type="GO" id="GO:0051607">
    <property type="term" value="P:defense response to virus"/>
    <property type="evidence" value="ECO:0007669"/>
    <property type="project" value="UniProtKB-KW"/>
</dbReference>
<dbReference type="GO" id="GO:0003964">
    <property type="term" value="F:RNA-directed DNA polymerase activity"/>
    <property type="evidence" value="ECO:0007669"/>
    <property type="project" value="UniProtKB-KW"/>
</dbReference>
<organism evidence="11 12">
    <name type="scientific">Pseudomonas putida</name>
    <name type="common">Arthrobacter siderocapsulatus</name>
    <dbReference type="NCBI Taxonomy" id="303"/>
    <lineage>
        <taxon>Bacteria</taxon>
        <taxon>Pseudomonadati</taxon>
        <taxon>Pseudomonadota</taxon>
        <taxon>Gammaproteobacteria</taxon>
        <taxon>Pseudomonadales</taxon>
        <taxon>Pseudomonadaceae</taxon>
        <taxon>Pseudomonas</taxon>
    </lineage>
</organism>
<evidence type="ECO:0000313" key="11">
    <source>
        <dbReference type="EMBL" id="QOC97322.1"/>
    </source>
</evidence>
<dbReference type="GO" id="GO:0046872">
    <property type="term" value="F:metal ion binding"/>
    <property type="evidence" value="ECO:0007669"/>
    <property type="project" value="UniProtKB-KW"/>
</dbReference>
<evidence type="ECO:0000259" key="10">
    <source>
        <dbReference type="PROSITE" id="PS50878"/>
    </source>
</evidence>
<evidence type="ECO:0000256" key="6">
    <source>
        <dbReference type="ARBA" id="ARBA00022918"/>
    </source>
</evidence>
<feature type="domain" description="Reverse transcriptase" evidence="10">
    <location>
        <begin position="23"/>
        <end position="256"/>
    </location>
</feature>
<dbReference type="RefSeq" id="WP_191086963.1">
    <property type="nucleotide sequence ID" value="NZ_CP061723.1"/>
</dbReference>
<evidence type="ECO:0000256" key="9">
    <source>
        <dbReference type="ARBA" id="ARBA00048173"/>
    </source>
</evidence>
<comment type="similarity">
    <text evidence="8">Belongs to the bacterial reverse transcriptase family.</text>
</comment>
<keyword evidence="7" id="KW-0051">Antiviral defense</keyword>
<dbReference type="Proteomes" id="UP000516786">
    <property type="component" value="Chromosome"/>
</dbReference>
<reference evidence="11 12" key="1">
    <citation type="submission" date="2020-09" db="EMBL/GenBank/DDBJ databases">
        <title>Co-existence of a novel multidrug-resistance efflux pump with carbapenem resistance gene blaVIM-2 in one megaplasmid in Pseudomonas putida.</title>
        <authorList>
            <person name="Peng K."/>
            <person name="Li R."/>
        </authorList>
    </citation>
    <scope>NUCLEOTIDE SEQUENCE [LARGE SCALE GENOMIC DNA]</scope>
    <source>
        <strain evidence="11 12">ZXPA-20</strain>
    </source>
</reference>
<evidence type="ECO:0000256" key="5">
    <source>
        <dbReference type="ARBA" id="ARBA00022842"/>
    </source>
</evidence>
<dbReference type="InterPro" id="IPR000123">
    <property type="entry name" value="Reverse_transcriptase_msDNA"/>
</dbReference>
<name>A0ABD7BB36_PSEPU</name>
<evidence type="ECO:0000256" key="1">
    <source>
        <dbReference type="ARBA" id="ARBA00012493"/>
    </source>
</evidence>
<evidence type="ECO:0000256" key="2">
    <source>
        <dbReference type="ARBA" id="ARBA00022679"/>
    </source>
</evidence>
<dbReference type="EMBL" id="CP061723">
    <property type="protein sequence ID" value="QOC97322.1"/>
    <property type="molecule type" value="Genomic_DNA"/>
</dbReference>
<dbReference type="AlphaFoldDB" id="A0ABD7BB36"/>
<evidence type="ECO:0000256" key="7">
    <source>
        <dbReference type="ARBA" id="ARBA00023118"/>
    </source>
</evidence>
<dbReference type="InterPro" id="IPR009003">
    <property type="entry name" value="Peptidase_S1_PA"/>
</dbReference>
<dbReference type="SUPFAM" id="SSF50494">
    <property type="entry name" value="Trypsin-like serine proteases"/>
    <property type="match status" value="1"/>
</dbReference>
<dbReference type="InterPro" id="IPR051083">
    <property type="entry name" value="GrpII_Intron_Splice-Mob/Def"/>
</dbReference>
<protein>
    <recommendedName>
        <fullName evidence="1">RNA-directed DNA polymerase</fullName>
        <ecNumber evidence="1">2.7.7.49</ecNumber>
    </recommendedName>
</protein>
<dbReference type="Pfam" id="PF00078">
    <property type="entry name" value="RVT_1"/>
    <property type="match status" value="1"/>
</dbReference>
<accession>A0ABD7BB36</accession>
<keyword evidence="5" id="KW-0460">Magnesium</keyword>
<dbReference type="EC" id="2.7.7.49" evidence="1"/>
<keyword evidence="6" id="KW-0695">RNA-directed DNA polymerase</keyword>
<evidence type="ECO:0000256" key="8">
    <source>
        <dbReference type="ARBA" id="ARBA00034120"/>
    </source>
</evidence>
<dbReference type="InterPro" id="IPR000477">
    <property type="entry name" value="RT_dom"/>
</dbReference>
<dbReference type="Gene3D" id="2.40.10.10">
    <property type="entry name" value="Trypsin-like serine proteases"/>
    <property type="match status" value="2"/>
</dbReference>
<dbReference type="SUPFAM" id="SSF56672">
    <property type="entry name" value="DNA/RNA polymerases"/>
    <property type="match status" value="1"/>
</dbReference>
<dbReference type="InterPro" id="IPR043504">
    <property type="entry name" value="Peptidase_S1_PA_chymotrypsin"/>
</dbReference>
<dbReference type="InterPro" id="IPR043502">
    <property type="entry name" value="DNA/RNA_pol_sf"/>
</dbReference>
<dbReference type="PRINTS" id="PR00866">
    <property type="entry name" value="RNADNAPOLMS"/>
</dbReference>
<dbReference type="PROSITE" id="PS50878">
    <property type="entry name" value="RT_POL"/>
    <property type="match status" value="1"/>
</dbReference>